<comment type="caution">
    <text evidence="2">The sequence shown here is derived from an EMBL/GenBank/DDBJ whole genome shotgun (WGS) entry which is preliminary data.</text>
</comment>
<dbReference type="EMBL" id="JAFKMG010000907">
    <property type="protein sequence ID" value="MBN8799610.1"/>
    <property type="molecule type" value="Genomic_DNA"/>
</dbReference>
<feature type="chain" id="PRO_5039544608" description="Lipoprotein" evidence="1">
    <location>
        <begin position="28"/>
        <end position="197"/>
    </location>
</feature>
<dbReference type="RefSeq" id="WP_273082504.1">
    <property type="nucleotide sequence ID" value="NZ_JAFKME010000006.1"/>
</dbReference>
<sequence length="197" mass="20388">MRRQPAAVPLCALCLLLVATGCATRPAATQDVADSSYNIGQRLLVAESGGGQGGEVQPYALSAREVFRMPAPVHAPPPELPALQGRQSMPPVTVCLNVVVDEQGLVQRSFPLLAHSQCGAGGDADNGPLLQAAGDAVRRWRFAPAAICHFAPGTAPAAAGDCAGAARVEEVPVTLPYAFTFEIVQGQARVRVGSTPQ</sequence>
<dbReference type="AlphaFoldDB" id="A0A9D8L3Z4"/>
<proteinExistence type="predicted"/>
<keyword evidence="1" id="KW-0732">Signal</keyword>
<protein>
    <recommendedName>
        <fullName evidence="4">Lipoprotein</fullName>
    </recommendedName>
</protein>
<dbReference type="Proteomes" id="UP000664815">
    <property type="component" value="Unassembled WGS sequence"/>
</dbReference>
<feature type="signal peptide" evidence="1">
    <location>
        <begin position="1"/>
        <end position="27"/>
    </location>
</feature>
<evidence type="ECO:0008006" key="4">
    <source>
        <dbReference type="Google" id="ProtNLM"/>
    </source>
</evidence>
<gene>
    <name evidence="2" type="ORF">J0H45_09680</name>
</gene>
<evidence type="ECO:0000313" key="2">
    <source>
        <dbReference type="EMBL" id="MBN8799610.1"/>
    </source>
</evidence>
<dbReference type="PROSITE" id="PS51257">
    <property type="entry name" value="PROKAR_LIPOPROTEIN"/>
    <property type="match status" value="1"/>
</dbReference>
<evidence type="ECO:0000256" key="1">
    <source>
        <dbReference type="SAM" id="SignalP"/>
    </source>
</evidence>
<organism evidence="2 3">
    <name type="scientific">Stenotrophomonas nitritireducens</name>
    <dbReference type="NCBI Taxonomy" id="83617"/>
    <lineage>
        <taxon>Bacteria</taxon>
        <taxon>Pseudomonadati</taxon>
        <taxon>Pseudomonadota</taxon>
        <taxon>Gammaproteobacteria</taxon>
        <taxon>Lysobacterales</taxon>
        <taxon>Lysobacteraceae</taxon>
        <taxon>Stenotrophomonas</taxon>
    </lineage>
</organism>
<reference evidence="2" key="1">
    <citation type="submission" date="2021-02" db="EMBL/GenBank/DDBJ databases">
        <title>Thiocyanate and organic carbon inputs drive convergent selection for specific autotrophic Afipia and Thiobacillus strains within complex microbiomes.</title>
        <authorList>
            <person name="Huddy R.J."/>
            <person name="Sachdeva R."/>
            <person name="Kadzinga F."/>
            <person name="Kantor R.S."/>
            <person name="Harrison S.T.L."/>
            <person name="Banfield J.F."/>
        </authorList>
    </citation>
    <scope>NUCLEOTIDE SEQUENCE</scope>
    <source>
        <strain evidence="2">SCN18_10_11_15_R1_P_69_7</strain>
    </source>
</reference>
<evidence type="ECO:0000313" key="3">
    <source>
        <dbReference type="Proteomes" id="UP000664815"/>
    </source>
</evidence>
<accession>A0A9D8L3Z4</accession>
<name>A0A9D8L3Z4_9GAMM</name>